<reference evidence="4 5" key="1">
    <citation type="submission" date="2016-07" db="EMBL/GenBank/DDBJ databases">
        <title>Multiple horizontal gene transfer events from other fungi enriched the ability of initially mycotrophic Trichoderma (Ascomycota) to feed on dead plant biomass.</title>
        <authorList>
            <consortium name="DOE Joint Genome Institute"/>
            <person name="Aerts A."/>
            <person name="Atanasova L."/>
            <person name="Chenthamara K."/>
            <person name="Zhang J."/>
            <person name="Grujic M."/>
            <person name="Henrissat B."/>
            <person name="Kuo A."/>
            <person name="Salamov A."/>
            <person name="Lipzen A."/>
            <person name="Labutti K."/>
            <person name="Barry K."/>
            <person name="Miao Y."/>
            <person name="Rahimi M.J."/>
            <person name="Shen Q."/>
            <person name="Grigoriev I.V."/>
            <person name="Kubicek C.P."/>
            <person name="Druzhinina I.S."/>
        </authorList>
    </citation>
    <scope>NUCLEOTIDE SEQUENCE [LARGE SCALE GENOMIC DNA]</scope>
    <source>
        <strain evidence="4 5">CBS 226.95</strain>
    </source>
</reference>
<dbReference type="InterPro" id="IPR036378">
    <property type="entry name" value="FAS1_dom_sf"/>
</dbReference>
<dbReference type="Gene3D" id="2.30.180.10">
    <property type="entry name" value="FAS1 domain"/>
    <property type="match status" value="1"/>
</dbReference>
<evidence type="ECO:0000259" key="3">
    <source>
        <dbReference type="PROSITE" id="PS50213"/>
    </source>
</evidence>
<dbReference type="SUPFAM" id="SSF82153">
    <property type="entry name" value="FAS1 domain"/>
    <property type="match status" value="1"/>
</dbReference>
<dbReference type="AlphaFoldDB" id="A0A2T4ACX4"/>
<dbReference type="EMBL" id="KZ679680">
    <property type="protein sequence ID" value="PTB54896.1"/>
    <property type="molecule type" value="Genomic_DNA"/>
</dbReference>
<evidence type="ECO:0000313" key="5">
    <source>
        <dbReference type="Proteomes" id="UP000241690"/>
    </source>
</evidence>
<dbReference type="InterPro" id="IPR040200">
    <property type="entry name" value="Mug57-like"/>
</dbReference>
<sequence length="220" mass="24550">MWWPFEVPSYLKQYHQYQNIAGHNITIQQSYSQEPIHHRLPQRPPPGHLPVMMPAPADGQVQPAVLLIDILGTQRSLTTFFSFSRLHEDTSEPLGDANTNTTVLAPNNIVIEDLPRKPWENPSDYDALGSQAYDGSGGKDRADENLRKFVQAHLVIGTSPWEAGAKVKTAAGTTIWWEAKKDDNGDEKRVIMPDGVEVDRVASRVANGEVWILKGVLNYA</sequence>
<name>A0A2T4ACX4_TRIHA</name>
<feature type="domain" description="FAS1" evidence="3">
    <location>
        <begin position="64"/>
        <end position="217"/>
    </location>
</feature>
<evidence type="ECO:0000256" key="1">
    <source>
        <dbReference type="ARBA" id="ARBA00022729"/>
    </source>
</evidence>
<proteinExistence type="predicted"/>
<dbReference type="PANTHER" id="PTHR28156:SF1">
    <property type="entry name" value="FAS1 DOMAIN-CONTAINING PROTEIN YDR262W"/>
    <property type="match status" value="1"/>
</dbReference>
<dbReference type="STRING" id="983964.A0A2T4ACX4"/>
<dbReference type="Proteomes" id="UP000241690">
    <property type="component" value="Unassembled WGS sequence"/>
</dbReference>
<organism evidence="4 5">
    <name type="scientific">Trichoderma harzianum CBS 226.95</name>
    <dbReference type="NCBI Taxonomy" id="983964"/>
    <lineage>
        <taxon>Eukaryota</taxon>
        <taxon>Fungi</taxon>
        <taxon>Dikarya</taxon>
        <taxon>Ascomycota</taxon>
        <taxon>Pezizomycotina</taxon>
        <taxon>Sordariomycetes</taxon>
        <taxon>Hypocreomycetidae</taxon>
        <taxon>Hypocreales</taxon>
        <taxon>Hypocreaceae</taxon>
        <taxon>Trichoderma</taxon>
    </lineage>
</organism>
<accession>A0A2T4ACX4</accession>
<dbReference type="PROSITE" id="PS50213">
    <property type="entry name" value="FAS1"/>
    <property type="match status" value="1"/>
</dbReference>
<evidence type="ECO:0000313" key="4">
    <source>
        <dbReference type="EMBL" id="PTB54896.1"/>
    </source>
</evidence>
<feature type="region of interest" description="Disordered" evidence="2">
    <location>
        <begin position="120"/>
        <end position="140"/>
    </location>
</feature>
<evidence type="ECO:0000256" key="2">
    <source>
        <dbReference type="SAM" id="MobiDB-lite"/>
    </source>
</evidence>
<protein>
    <recommendedName>
        <fullName evidence="3">FAS1 domain-containing protein</fullName>
    </recommendedName>
</protein>
<dbReference type="PANTHER" id="PTHR28156">
    <property type="entry name" value="FAS1 DOMAIN-CONTAINING PROTEIN YDR262W"/>
    <property type="match status" value="1"/>
</dbReference>
<dbReference type="GeneID" id="36625897"/>
<keyword evidence="5" id="KW-1185">Reference proteome</keyword>
<gene>
    <name evidence="4" type="ORF">M431DRAFT_495127</name>
</gene>
<dbReference type="RefSeq" id="XP_024774573.1">
    <property type="nucleotide sequence ID" value="XM_024917328.1"/>
</dbReference>
<dbReference type="InterPro" id="IPR000782">
    <property type="entry name" value="FAS1_domain"/>
</dbReference>
<keyword evidence="1" id="KW-0732">Signal</keyword>